<accession>A0A507QMI7</accession>
<dbReference type="Pfam" id="PF00664">
    <property type="entry name" value="ABC_membrane"/>
    <property type="match status" value="2"/>
</dbReference>
<feature type="domain" description="ABC transmembrane type-1" evidence="10">
    <location>
        <begin position="42"/>
        <end position="334"/>
    </location>
</feature>
<evidence type="ECO:0000256" key="4">
    <source>
        <dbReference type="ARBA" id="ARBA00022840"/>
    </source>
</evidence>
<feature type="domain" description="ABC transmembrane type-1" evidence="10">
    <location>
        <begin position="796"/>
        <end position="1079"/>
    </location>
</feature>
<dbReference type="OrthoDB" id="6500128at2759"/>
<protein>
    <recommendedName>
        <fullName evidence="13">ABC a-pheromone efflux pump AtrD</fullName>
    </recommendedName>
</protein>
<dbReference type="Pfam" id="PF00005">
    <property type="entry name" value="ABC_tran"/>
    <property type="match status" value="2"/>
</dbReference>
<dbReference type="PROSITE" id="PS50929">
    <property type="entry name" value="ABC_TM1F"/>
    <property type="match status" value="2"/>
</dbReference>
<organism evidence="11 12">
    <name type="scientific">Monascus purpureus</name>
    <name type="common">Red mold</name>
    <name type="synonym">Monascus anka</name>
    <dbReference type="NCBI Taxonomy" id="5098"/>
    <lineage>
        <taxon>Eukaryota</taxon>
        <taxon>Fungi</taxon>
        <taxon>Dikarya</taxon>
        <taxon>Ascomycota</taxon>
        <taxon>Pezizomycotina</taxon>
        <taxon>Eurotiomycetes</taxon>
        <taxon>Eurotiomycetidae</taxon>
        <taxon>Eurotiales</taxon>
        <taxon>Aspergillaceae</taxon>
        <taxon>Monascus</taxon>
    </lineage>
</organism>
<proteinExistence type="predicted"/>
<feature type="domain" description="ABC transporter" evidence="9">
    <location>
        <begin position="1108"/>
        <end position="1361"/>
    </location>
</feature>
<comment type="caution">
    <text evidence="11">The sequence shown here is derived from an EMBL/GenBank/DDBJ whole genome shotgun (WGS) entry which is preliminary data.</text>
</comment>
<name>A0A507QMI7_MONPU</name>
<dbReference type="PANTHER" id="PTHR43394:SF15">
    <property type="entry name" value="ALPHA-FACTOR-TRANSPORTING ATPASE"/>
    <property type="match status" value="1"/>
</dbReference>
<feature type="compositionally biased region" description="Polar residues" evidence="7">
    <location>
        <begin position="717"/>
        <end position="733"/>
    </location>
</feature>
<reference evidence="11 12" key="1">
    <citation type="submission" date="2019-06" db="EMBL/GenBank/DDBJ databases">
        <title>Wine fermentation using esterase from Monascus purpureus.</title>
        <authorList>
            <person name="Geng C."/>
            <person name="Zhang Y."/>
        </authorList>
    </citation>
    <scope>NUCLEOTIDE SEQUENCE [LARGE SCALE GENOMIC DNA]</scope>
    <source>
        <strain evidence="11">HQ1</strain>
    </source>
</reference>
<evidence type="ECO:0000256" key="2">
    <source>
        <dbReference type="ARBA" id="ARBA00022692"/>
    </source>
</evidence>
<dbReference type="FunFam" id="3.40.50.300:FF:003218">
    <property type="entry name" value="ABC a-pheromone efflux pump AtrD"/>
    <property type="match status" value="1"/>
</dbReference>
<dbReference type="SMART" id="SM00382">
    <property type="entry name" value="AAA"/>
    <property type="match status" value="2"/>
</dbReference>
<feature type="transmembrane region" description="Helical" evidence="8">
    <location>
        <begin position="1014"/>
        <end position="1038"/>
    </location>
</feature>
<dbReference type="GO" id="GO:0016887">
    <property type="term" value="F:ATP hydrolysis activity"/>
    <property type="evidence" value="ECO:0007669"/>
    <property type="project" value="InterPro"/>
</dbReference>
<dbReference type="GO" id="GO:0005524">
    <property type="term" value="F:ATP binding"/>
    <property type="evidence" value="ECO:0007669"/>
    <property type="project" value="UniProtKB-KW"/>
</dbReference>
<dbReference type="InterPro" id="IPR011527">
    <property type="entry name" value="ABC1_TM_dom"/>
</dbReference>
<dbReference type="SUPFAM" id="SSF52540">
    <property type="entry name" value="P-loop containing nucleoside triphosphate hydrolases"/>
    <property type="match status" value="2"/>
</dbReference>
<keyword evidence="6 8" id="KW-0472">Membrane</keyword>
<dbReference type="InterPro" id="IPR017871">
    <property type="entry name" value="ABC_transporter-like_CS"/>
</dbReference>
<dbReference type="InterPro" id="IPR003439">
    <property type="entry name" value="ABC_transporter-like_ATP-bd"/>
</dbReference>
<feature type="transmembrane region" description="Helical" evidence="8">
    <location>
        <begin position="793"/>
        <end position="816"/>
    </location>
</feature>
<dbReference type="InterPro" id="IPR039421">
    <property type="entry name" value="Type_1_exporter"/>
</dbReference>
<feature type="domain" description="ABC transporter" evidence="9">
    <location>
        <begin position="375"/>
        <end position="614"/>
    </location>
</feature>
<evidence type="ECO:0000256" key="7">
    <source>
        <dbReference type="SAM" id="MobiDB-lite"/>
    </source>
</evidence>
<dbReference type="PROSITE" id="PS00211">
    <property type="entry name" value="ABC_TRANSPORTER_1"/>
    <property type="match status" value="1"/>
</dbReference>
<feature type="region of interest" description="Disordered" evidence="7">
    <location>
        <begin position="608"/>
        <end position="641"/>
    </location>
</feature>
<dbReference type="EMBL" id="VIFY01000139">
    <property type="protein sequence ID" value="TQB69728.1"/>
    <property type="molecule type" value="Genomic_DNA"/>
</dbReference>
<dbReference type="GO" id="GO:0015421">
    <property type="term" value="F:ABC-type oligopeptide transporter activity"/>
    <property type="evidence" value="ECO:0007669"/>
    <property type="project" value="TreeGrafter"/>
</dbReference>
<dbReference type="STRING" id="5098.A0A507QMI7"/>
<comment type="subcellular location">
    <subcellularLocation>
        <location evidence="1">Membrane</location>
        <topology evidence="1">Multi-pass membrane protein</topology>
    </subcellularLocation>
</comment>
<dbReference type="InterPro" id="IPR003593">
    <property type="entry name" value="AAA+_ATPase"/>
</dbReference>
<evidence type="ECO:0000313" key="11">
    <source>
        <dbReference type="EMBL" id="TQB69728.1"/>
    </source>
</evidence>
<dbReference type="GO" id="GO:0090374">
    <property type="term" value="P:oligopeptide export from mitochondrion"/>
    <property type="evidence" value="ECO:0007669"/>
    <property type="project" value="TreeGrafter"/>
</dbReference>
<dbReference type="CDD" id="cd18578">
    <property type="entry name" value="ABC_6TM_Pgp_ABCB1_D2_like"/>
    <property type="match status" value="1"/>
</dbReference>
<gene>
    <name evidence="11" type="ORF">MPDQ_001426</name>
</gene>
<keyword evidence="3" id="KW-0547">Nucleotide-binding</keyword>
<sequence>MYSKDDTSAPMATAPSRESAQLRATWGSLFNFTTRSHLPTLILSLIFALAAGLVLPALAVVLGSVFDIFASFSPVSSSLEDLLQEVVSCCVQLVGLGTVSWLLGSGYFAFFTAFGEQQAGNARNKVFSELLKRDVEWFQMQKDGTGAFLSVLQAQIHELRVATSQPLAFAFHYTFRGLASLALAFYTSWNLTLVTLAGIPIFSGIVVLLSSKIQPSIEAQQLELSSASKIANNAITSIATVKCLNVQESECRKFFSRIESAALHYLKQARVNSIQLGVVRLMGFSLVIQAFWYGHTLKVAGKLSSGEVLRTFWACIIASQCMEQVLSRLILLEKGKVAGAALKRIVENRPVDVVEGISANEMREKPYPPHFKGDIEVSNLSFAYPSQPETRVLESVNLFFPAGETTYIIGKSGSGKSTLGQLLMRFYSPSSGEIAIDGIPIETLDVNWVRNNITLVEQRSVLFHESMLTNIALGQHDFERVRKEDVQESVDLAMLQNVISGLPHGINTSVGPGGSFLSGGQRQRVAIARARLRDTPILIMDEPTSALDFVNRNAVMKALRKWRKGKTTIIITHDISQILDQDFAYVLEHGSVVHSGYKNELENIPELNKYFPPGDKEVNSADNGDNADSADESSSSDDSAMDVPLSLGGSLFYGNKHRTFEDAYTQGARLRVHSDIQGFNRQNLALPIPRRNSYVQRDRISKLPRMSMLEFDISQTVESSTKNRSLPRQNIPSIYSYPMERPTDMPSRASMSQRRVPKREKLRSQKEGKEDKMLSLREIMLTIIPSLTGRQRLVLLAGFLSAFLHGAATPVSAYFISQLFESFFNASTQMATKWAIYIIGIAIIDSSLDGTMHGCLEYCGQAWVDSLRKRAFHKILDQPLVWFEKDRNRPLKLTACLDRNGEEMKGIVGKFAGFIVVVIAISAISITWSLVVCWRVTFVTLSSGPVLYAVTKGFQVVTGWWEKRCNEAYDVASAVFAETFSEICTVRTLTLEPYFHRKFLKAASNCMKTGFKRAAYTGVVFGITDSLIFFVSALVIYYGTLLITSWESTVDDVLTVVSLLLFSMGYASLVLSLIPQVSTSRDTAAQILRLVNLGEGVSHEYLGQLEPVRMAPVTFSHVHFKYPSRPDVRVLRDASFVIHENSCTAIVGRSGSGKSTIASLLLSLYEAPASRRGTSRIAIGDVDIRELRTPILRSLISVVSQQPMLFPDTIRANISYGLEDDSPLNTMHNIEAAARAAGIDEFISSLPSGYSTMIGDGGTALSGGQAQRVVIARALARQPRILILDEATSALDAESAEIIRRTVTRLVASRKDLSVIIITHSKEMMEIADSVIMLEEGEVVEQGPYQELAGRSRGRLRALIETPEE</sequence>
<dbReference type="InterPro" id="IPR027417">
    <property type="entry name" value="P-loop_NTPase"/>
</dbReference>
<evidence type="ECO:0000256" key="6">
    <source>
        <dbReference type="ARBA" id="ARBA00023136"/>
    </source>
</evidence>
<evidence type="ECO:0000313" key="12">
    <source>
        <dbReference type="Proteomes" id="UP000319663"/>
    </source>
</evidence>
<keyword evidence="2 8" id="KW-0812">Transmembrane</keyword>
<dbReference type="SUPFAM" id="SSF90123">
    <property type="entry name" value="ABC transporter transmembrane region"/>
    <property type="match status" value="2"/>
</dbReference>
<dbReference type="Proteomes" id="UP000319663">
    <property type="component" value="Unassembled WGS sequence"/>
</dbReference>
<keyword evidence="5 8" id="KW-1133">Transmembrane helix</keyword>
<dbReference type="Gene3D" id="1.20.1560.10">
    <property type="entry name" value="ABC transporter type 1, transmembrane domain"/>
    <property type="match status" value="2"/>
</dbReference>
<dbReference type="FunFam" id="3.40.50.300:FF:001471">
    <property type="entry name" value="P-loop containing nucleoside triphosphate hydrolase protein"/>
    <property type="match status" value="1"/>
</dbReference>
<dbReference type="PROSITE" id="PS50893">
    <property type="entry name" value="ABC_TRANSPORTER_2"/>
    <property type="match status" value="2"/>
</dbReference>
<evidence type="ECO:0000256" key="8">
    <source>
        <dbReference type="SAM" id="Phobius"/>
    </source>
</evidence>
<feature type="region of interest" description="Disordered" evidence="7">
    <location>
        <begin position="717"/>
        <end position="769"/>
    </location>
</feature>
<feature type="transmembrane region" description="Helical" evidence="8">
    <location>
        <begin position="41"/>
        <end position="70"/>
    </location>
</feature>
<dbReference type="GO" id="GO:0005743">
    <property type="term" value="C:mitochondrial inner membrane"/>
    <property type="evidence" value="ECO:0007669"/>
    <property type="project" value="TreeGrafter"/>
</dbReference>
<keyword evidence="12" id="KW-1185">Reference proteome</keyword>
<dbReference type="Gene3D" id="3.40.50.300">
    <property type="entry name" value="P-loop containing nucleotide triphosphate hydrolases"/>
    <property type="match status" value="2"/>
</dbReference>
<dbReference type="CDD" id="cd18577">
    <property type="entry name" value="ABC_6TM_Pgp_ABCB1_D1_like"/>
    <property type="match status" value="1"/>
</dbReference>
<feature type="transmembrane region" description="Helical" evidence="8">
    <location>
        <begin position="1053"/>
        <end position="1074"/>
    </location>
</feature>
<dbReference type="InterPro" id="IPR036640">
    <property type="entry name" value="ABC1_TM_sf"/>
</dbReference>
<evidence type="ECO:0000259" key="10">
    <source>
        <dbReference type="PROSITE" id="PS50929"/>
    </source>
</evidence>
<evidence type="ECO:0000256" key="1">
    <source>
        <dbReference type="ARBA" id="ARBA00004141"/>
    </source>
</evidence>
<evidence type="ECO:0000259" key="9">
    <source>
        <dbReference type="PROSITE" id="PS50893"/>
    </source>
</evidence>
<feature type="transmembrane region" description="Helical" evidence="8">
    <location>
        <begin position="911"/>
        <end position="934"/>
    </location>
</feature>
<dbReference type="PANTHER" id="PTHR43394">
    <property type="entry name" value="ATP-DEPENDENT PERMEASE MDL1, MITOCHONDRIAL"/>
    <property type="match status" value="1"/>
</dbReference>
<keyword evidence="4" id="KW-0067">ATP-binding</keyword>
<evidence type="ECO:0000256" key="3">
    <source>
        <dbReference type="ARBA" id="ARBA00022741"/>
    </source>
</evidence>
<evidence type="ECO:0008006" key="13">
    <source>
        <dbReference type="Google" id="ProtNLM"/>
    </source>
</evidence>
<evidence type="ECO:0000256" key="5">
    <source>
        <dbReference type="ARBA" id="ARBA00022989"/>
    </source>
</evidence>